<keyword evidence="8" id="KW-0267">Excision nuclease</keyword>
<dbReference type="GO" id="GO:0005737">
    <property type="term" value="C:cytoplasm"/>
    <property type="evidence" value="ECO:0007669"/>
    <property type="project" value="UniProtKB-SubCell"/>
</dbReference>
<dbReference type="PANTHER" id="PTHR43152:SF3">
    <property type="entry name" value="UVRABC SYSTEM PROTEIN A"/>
    <property type="match status" value="1"/>
</dbReference>
<dbReference type="Gene3D" id="3.40.50.300">
    <property type="entry name" value="P-loop containing nucleotide triphosphate hydrolases"/>
    <property type="match status" value="2"/>
</dbReference>
<dbReference type="InterPro" id="IPR017871">
    <property type="entry name" value="ABC_transporter-like_CS"/>
</dbReference>
<evidence type="ECO:0000256" key="13">
    <source>
        <dbReference type="ARBA" id="ARBA00042156"/>
    </source>
</evidence>
<keyword evidence="16" id="KW-1185">Reference proteome</keyword>
<dbReference type="Gene3D" id="1.10.8.280">
    <property type="entry name" value="ABC transporter ATPase domain-like"/>
    <property type="match status" value="1"/>
</dbReference>
<comment type="similarity">
    <text evidence="11">Belongs to the ABC transporter superfamily. UvrA family.</text>
</comment>
<dbReference type="SMART" id="SM00382">
    <property type="entry name" value="AAA"/>
    <property type="match status" value="2"/>
</dbReference>
<feature type="domain" description="ABC transporter" evidence="14">
    <location>
        <begin position="1"/>
        <end position="437"/>
    </location>
</feature>
<dbReference type="Proteomes" id="UP000578686">
    <property type="component" value="Unassembled WGS sequence"/>
</dbReference>
<dbReference type="AlphaFoldDB" id="A0A7X6HYY7"/>
<evidence type="ECO:0000256" key="2">
    <source>
        <dbReference type="ARBA" id="ARBA00022490"/>
    </source>
</evidence>
<keyword evidence="6" id="KW-0228">DNA excision</keyword>
<evidence type="ECO:0000313" key="15">
    <source>
        <dbReference type="EMBL" id="NJQ06071.1"/>
    </source>
</evidence>
<keyword evidence="4" id="KW-0547">Nucleotide-binding</keyword>
<accession>A0A7X6HYY7</accession>
<dbReference type="InterPro" id="IPR003593">
    <property type="entry name" value="AAA+_ATPase"/>
</dbReference>
<dbReference type="SUPFAM" id="SSF52540">
    <property type="entry name" value="P-loop containing nucleoside triphosphate hydrolases"/>
    <property type="match status" value="2"/>
</dbReference>
<evidence type="ECO:0000256" key="10">
    <source>
        <dbReference type="ARBA" id="ARBA00023204"/>
    </source>
</evidence>
<dbReference type="GO" id="GO:0016887">
    <property type="term" value="F:ATP hydrolysis activity"/>
    <property type="evidence" value="ECO:0007669"/>
    <property type="project" value="InterPro"/>
</dbReference>
<dbReference type="GO" id="GO:0004518">
    <property type="term" value="F:nuclease activity"/>
    <property type="evidence" value="ECO:0007669"/>
    <property type="project" value="UniProtKB-KW"/>
</dbReference>
<evidence type="ECO:0000256" key="11">
    <source>
        <dbReference type="ARBA" id="ARBA00038000"/>
    </source>
</evidence>
<dbReference type="PROSITE" id="PS00211">
    <property type="entry name" value="ABC_TRANSPORTER_1"/>
    <property type="match status" value="1"/>
</dbReference>
<dbReference type="EMBL" id="JAAVJD010000064">
    <property type="protein sequence ID" value="NJQ06071.1"/>
    <property type="molecule type" value="Genomic_DNA"/>
</dbReference>
<comment type="subcellular location">
    <subcellularLocation>
        <location evidence="1">Cytoplasm</location>
    </subcellularLocation>
</comment>
<keyword evidence="2" id="KW-0963">Cytoplasm</keyword>
<evidence type="ECO:0000256" key="7">
    <source>
        <dbReference type="ARBA" id="ARBA00022840"/>
    </source>
</evidence>
<dbReference type="GO" id="GO:0006281">
    <property type="term" value="P:DNA repair"/>
    <property type="evidence" value="ECO:0007669"/>
    <property type="project" value="UniProtKB-KW"/>
</dbReference>
<keyword evidence="5" id="KW-0227">DNA damage</keyword>
<keyword evidence="3" id="KW-0677">Repeat</keyword>
<evidence type="ECO:0000256" key="8">
    <source>
        <dbReference type="ARBA" id="ARBA00022881"/>
    </source>
</evidence>
<keyword evidence="10" id="KW-0234">DNA repair</keyword>
<organism evidence="15 16">
    <name type="scientific">Streptomyces lonarensis</name>
    <dbReference type="NCBI Taxonomy" id="700599"/>
    <lineage>
        <taxon>Bacteria</taxon>
        <taxon>Bacillati</taxon>
        <taxon>Actinomycetota</taxon>
        <taxon>Actinomycetes</taxon>
        <taxon>Kitasatosporales</taxon>
        <taxon>Streptomycetaceae</taxon>
        <taxon>Streptomyces</taxon>
    </lineage>
</organism>
<dbReference type="RefSeq" id="WP_167969778.1">
    <property type="nucleotide sequence ID" value="NZ_BHZG01000022.1"/>
</dbReference>
<keyword evidence="7" id="KW-0067">ATP-binding</keyword>
<dbReference type="PANTHER" id="PTHR43152">
    <property type="entry name" value="UVRABC SYSTEM PROTEIN A"/>
    <property type="match status" value="1"/>
</dbReference>
<comment type="caution">
    <text evidence="15">The sequence shown here is derived from an EMBL/GenBank/DDBJ whole genome shotgun (WGS) entry which is preliminary data.</text>
</comment>
<proteinExistence type="inferred from homology"/>
<dbReference type="Pfam" id="PF00005">
    <property type="entry name" value="ABC_tran"/>
    <property type="match status" value="1"/>
</dbReference>
<evidence type="ECO:0000256" key="5">
    <source>
        <dbReference type="ARBA" id="ARBA00022763"/>
    </source>
</evidence>
<sequence>MSTEGEINVVRARENNLREVSLRIPKRGITVFTGVSGSGKSSLVFDTIAAEAQRQLNETFTAFQRGFLPQYGRPDADALENLSAAIVVDQKRLGGNSRSTVGTITDIAPLLRLLLSRGGTPHHGAAHAYSFNDPLGMCPACEGIGRTTEIDLDALVDQSLSLNGGAIRHPDFGVGKWFWESLAGSGLFDNDKPLRDWTDAERATLLHGGDALGPTPKGYEGLLERFTRVYVRKDTAEMAERNRKVFLRFVTAATCGRCAGSRYNDGVLASRVGGHSIADLSAMEATELLALLPTLAAPDTEPVVASLADRVGDLVAIGLGYLSLDRETTSLSGGESQRIKMVRHLSSSLTDMLYVFDEPSIGLHARDVHRLNALLRKLRDKGNTVLVVEHDPDVIAIADHVVDMGPRAGEHGGQVVHQGTPQTLAAADTVTGRELRRRAPVRQEARTPTGRLVVSGAARHNLRDVTVAVPTGVVTALTGVAGSGKSTLVGAFLEQHPEAVVVDQSAVGTNRRSSPVTYTGMLDGIRRLFARAGGVSASLFSFNSAGACPGCQGMGVVWTDLAFMDGVRTPCEECGGRRFREEVRRHTLRGRSIDQVLAMTAREAAEFFTERALHASARAMVDVGLDYLRLGQPLSTLSGGECQRLKLATVLHREGSVYVLDEPTTGLHMADVDRLLGIVDRLVTAGNTVLLIEHNLEVIKQADWIIDLGPEGGSRGGRVLFEGTPRALLDCAESHTAEFLRREAAAAR</sequence>
<gene>
    <name evidence="15" type="ORF">HCN56_10900</name>
</gene>
<evidence type="ECO:0000256" key="12">
    <source>
        <dbReference type="ARBA" id="ARBA00039316"/>
    </source>
</evidence>
<feature type="domain" description="ABC transporter" evidence="14">
    <location>
        <begin position="441"/>
        <end position="741"/>
    </location>
</feature>
<evidence type="ECO:0000256" key="4">
    <source>
        <dbReference type="ARBA" id="ARBA00022741"/>
    </source>
</evidence>
<reference evidence="15 16" key="1">
    <citation type="submission" date="2020-03" db="EMBL/GenBank/DDBJ databases">
        <title>Draft genome of Streptomyces sp. ventii, isolated from the Axial Seamount in the Pacific Ocean, and resequencing of the two type strains Streptomyces lonarensis strain NCL 716 and Streptomyces bohaiensis strain 11A07.</title>
        <authorList>
            <person name="Loughran R.M."/>
            <person name="Pfannmuller K.M."/>
            <person name="Wasson B.J."/>
            <person name="Deadmond M.C."/>
            <person name="Paddock B.E."/>
            <person name="Koyack M.J."/>
            <person name="Gallegos D.A."/>
            <person name="Mitchell E.A."/>
            <person name="Ushijima B."/>
            <person name="Saw J.H."/>
            <person name="Mcphail K.L."/>
            <person name="Videau P."/>
        </authorList>
    </citation>
    <scope>NUCLEOTIDE SEQUENCE [LARGE SCALE GENOMIC DNA]</scope>
    <source>
        <strain evidence="15 16">NCL716</strain>
    </source>
</reference>
<keyword evidence="9" id="KW-0238">DNA-binding</keyword>
<protein>
    <recommendedName>
        <fullName evidence="12">UvrABC system protein A</fullName>
    </recommendedName>
    <alternativeName>
        <fullName evidence="13">Excinuclease ABC subunit A</fullName>
    </alternativeName>
</protein>
<dbReference type="PROSITE" id="PS50893">
    <property type="entry name" value="ABC_TRANSPORTER_2"/>
    <property type="match status" value="2"/>
</dbReference>
<name>A0A7X6HYY7_9ACTN</name>
<dbReference type="InterPro" id="IPR003439">
    <property type="entry name" value="ABC_transporter-like_ATP-bd"/>
</dbReference>
<evidence type="ECO:0000256" key="3">
    <source>
        <dbReference type="ARBA" id="ARBA00022737"/>
    </source>
</evidence>
<dbReference type="CDD" id="cd03270">
    <property type="entry name" value="ABC_UvrA_I"/>
    <property type="match status" value="1"/>
</dbReference>
<dbReference type="GO" id="GO:0003677">
    <property type="term" value="F:DNA binding"/>
    <property type="evidence" value="ECO:0007669"/>
    <property type="project" value="UniProtKB-KW"/>
</dbReference>
<dbReference type="Gene3D" id="1.20.1580.10">
    <property type="entry name" value="ABC transporter ATPase like domain"/>
    <property type="match status" value="2"/>
</dbReference>
<evidence type="ECO:0000256" key="1">
    <source>
        <dbReference type="ARBA" id="ARBA00004496"/>
    </source>
</evidence>
<dbReference type="InterPro" id="IPR027417">
    <property type="entry name" value="P-loop_NTPase"/>
</dbReference>
<dbReference type="GO" id="GO:0005524">
    <property type="term" value="F:ATP binding"/>
    <property type="evidence" value="ECO:0007669"/>
    <property type="project" value="UniProtKB-KW"/>
</dbReference>
<evidence type="ECO:0000256" key="9">
    <source>
        <dbReference type="ARBA" id="ARBA00023125"/>
    </source>
</evidence>
<evidence type="ECO:0000259" key="14">
    <source>
        <dbReference type="PROSITE" id="PS50893"/>
    </source>
</evidence>
<evidence type="ECO:0000313" key="16">
    <source>
        <dbReference type="Proteomes" id="UP000578686"/>
    </source>
</evidence>
<evidence type="ECO:0000256" key="6">
    <source>
        <dbReference type="ARBA" id="ARBA00022769"/>
    </source>
</evidence>